<dbReference type="CDD" id="cd13659">
    <property type="entry name" value="PBP2_PotF"/>
    <property type="match status" value="1"/>
</dbReference>
<dbReference type="SUPFAM" id="SSF53850">
    <property type="entry name" value="Periplasmic binding protein-like II"/>
    <property type="match status" value="1"/>
</dbReference>
<dbReference type="Gene3D" id="3.40.190.10">
    <property type="entry name" value="Periplasmic binding protein-like II"/>
    <property type="match status" value="2"/>
</dbReference>
<sequence>MNRLTQLFTTTLAGAALCAASLSATAAETSEQPRQLRVYNWADYMLPSVPKEFQEKSGIQLTWDVFDTNEALEAKLLTGNSGYDLVVPSNTFLDTQIKAGVFQKLDKSKLPNWQHLDPGLLQLMTANDPGNQYAVPYMYGTVLIGFNPAKVKAALGDDAPVDSWDLIFKEENISRLKQCGVAMLDAPGDILPIALHYLGLDPNSKKAEDYEQAKELMLKIRPYIAYFHSAKYMTDIANGDICVAIGYSGSFYQFANRAKEAGNGVVVDWRLPKEGAPLWYDSFAIPASASNVDEAHAFLDNLLEPKVVAPISDFLGYPNPNRDAMPLVGSEIRDNPHLTPTAEAQKALYVLQPLPLKAERIRTRAWTAIKSGT</sequence>
<name>A0ABV3YRW1_9PSED</name>
<gene>
    <name evidence="6" type="ORF">AB5S05_01420</name>
</gene>
<evidence type="ECO:0000256" key="2">
    <source>
        <dbReference type="ARBA" id="ARBA00022448"/>
    </source>
</evidence>
<evidence type="ECO:0000313" key="7">
    <source>
        <dbReference type="Proteomes" id="UP001560296"/>
    </source>
</evidence>
<dbReference type="InterPro" id="IPR006059">
    <property type="entry name" value="SBP"/>
</dbReference>
<evidence type="ECO:0000256" key="3">
    <source>
        <dbReference type="ARBA" id="ARBA00022729"/>
    </source>
</evidence>
<protein>
    <submittedName>
        <fullName evidence="6">Polyamine ABC transporter substrate-binding protein</fullName>
    </submittedName>
</protein>
<evidence type="ECO:0000256" key="5">
    <source>
        <dbReference type="SAM" id="SignalP"/>
    </source>
</evidence>
<proteinExistence type="predicted"/>
<dbReference type="PANTHER" id="PTHR30222">
    <property type="entry name" value="SPERMIDINE/PUTRESCINE-BINDING PERIPLASMIC PROTEIN"/>
    <property type="match status" value="1"/>
</dbReference>
<dbReference type="RefSeq" id="WP_369285625.1">
    <property type="nucleotide sequence ID" value="NZ_JBFTEG010000001.1"/>
</dbReference>
<dbReference type="PIRSF" id="PIRSF019574">
    <property type="entry name" value="Periplasmic_polyamine_BP"/>
    <property type="match status" value="1"/>
</dbReference>
<keyword evidence="7" id="KW-1185">Reference proteome</keyword>
<comment type="caution">
    <text evidence="6">The sequence shown here is derived from an EMBL/GenBank/DDBJ whole genome shotgun (WGS) entry which is preliminary data.</text>
</comment>
<dbReference type="Pfam" id="PF13416">
    <property type="entry name" value="SBP_bac_8"/>
    <property type="match status" value="1"/>
</dbReference>
<dbReference type="EMBL" id="JBFTEG010000001">
    <property type="protein sequence ID" value="MEX6500708.1"/>
    <property type="molecule type" value="Genomic_DNA"/>
</dbReference>
<keyword evidence="2" id="KW-0813">Transport</keyword>
<keyword evidence="4" id="KW-0574">Periplasm</keyword>
<feature type="signal peptide" evidence="5">
    <location>
        <begin position="1"/>
        <end position="26"/>
    </location>
</feature>
<evidence type="ECO:0000256" key="4">
    <source>
        <dbReference type="ARBA" id="ARBA00022764"/>
    </source>
</evidence>
<evidence type="ECO:0000313" key="6">
    <source>
        <dbReference type="EMBL" id="MEX6500708.1"/>
    </source>
</evidence>
<feature type="chain" id="PRO_5045139638" evidence="5">
    <location>
        <begin position="27"/>
        <end position="373"/>
    </location>
</feature>
<dbReference type="PANTHER" id="PTHR30222:SF12">
    <property type="entry name" value="NORSPERMIDINE SENSOR"/>
    <property type="match status" value="1"/>
</dbReference>
<accession>A0ABV3YRW1</accession>
<keyword evidence="3 5" id="KW-0732">Signal</keyword>
<comment type="subcellular location">
    <subcellularLocation>
        <location evidence="1">Periplasm</location>
    </subcellularLocation>
</comment>
<reference evidence="6 7" key="1">
    <citation type="submission" date="2024-07" db="EMBL/GenBank/DDBJ databases">
        <authorList>
            <person name="Li M."/>
        </authorList>
    </citation>
    <scope>NUCLEOTIDE SEQUENCE [LARGE SCALE GENOMIC DNA]</scope>
    <source>
        <strain evidence="6 7">25A3E</strain>
    </source>
</reference>
<dbReference type="PRINTS" id="PR00909">
    <property type="entry name" value="SPERMDNBNDNG"/>
</dbReference>
<dbReference type="InterPro" id="IPR001188">
    <property type="entry name" value="Sperm_putr-bd"/>
</dbReference>
<dbReference type="Proteomes" id="UP001560296">
    <property type="component" value="Unassembled WGS sequence"/>
</dbReference>
<evidence type="ECO:0000256" key="1">
    <source>
        <dbReference type="ARBA" id="ARBA00004418"/>
    </source>
</evidence>
<organism evidence="6 7">
    <name type="scientific">Pseudomonas zhanjiangensis</name>
    <dbReference type="NCBI Taxonomy" id="3239015"/>
    <lineage>
        <taxon>Bacteria</taxon>
        <taxon>Pseudomonadati</taxon>
        <taxon>Pseudomonadota</taxon>
        <taxon>Gammaproteobacteria</taxon>
        <taxon>Pseudomonadales</taxon>
        <taxon>Pseudomonadaceae</taxon>
        <taxon>Pseudomonas</taxon>
    </lineage>
</organism>